<dbReference type="InterPro" id="IPR052436">
    <property type="entry name" value="LTO1_adapter"/>
</dbReference>
<reference evidence="3 4" key="2">
    <citation type="submission" date="2019-11" db="EMBL/GenBank/DDBJ databases">
        <authorList>
            <person name="Lu H."/>
        </authorList>
    </citation>
    <scope>NUCLEOTIDE SEQUENCE [LARGE SCALE GENOMIC DNA]</scope>
    <source>
        <strain evidence="3 4">FIM1</strain>
    </source>
</reference>
<reference evidence="3 4" key="1">
    <citation type="submission" date="2016-03" db="EMBL/GenBank/DDBJ databases">
        <title>How can Kluyveromyces marxianus grow so fast - potential evolutionary course in Saccharomyces Complex revealed by comparative genomics.</title>
        <authorList>
            <person name="Mo W."/>
            <person name="Lu W."/>
            <person name="Yang X."/>
            <person name="Qi J."/>
            <person name="Lv H."/>
        </authorList>
    </citation>
    <scope>NUCLEOTIDE SEQUENCE [LARGE SCALE GENOMIC DNA]</scope>
    <source>
        <strain evidence="3 4">FIM1</strain>
    </source>
</reference>
<dbReference type="PANTHER" id="PTHR28532">
    <property type="entry name" value="GEO13458P1"/>
    <property type="match status" value="1"/>
</dbReference>
<feature type="domain" description="Essential protein Yae1 N-terminal" evidence="2">
    <location>
        <begin position="17"/>
        <end position="55"/>
    </location>
</feature>
<keyword evidence="4" id="KW-1185">Reference proteome</keyword>
<evidence type="ECO:0000256" key="1">
    <source>
        <dbReference type="ARBA" id="ARBA00038090"/>
    </source>
</evidence>
<dbReference type="PANTHER" id="PTHR28532:SF1">
    <property type="entry name" value="ORAL CANCER OVEREXPRESSED 1"/>
    <property type="match status" value="1"/>
</dbReference>
<dbReference type="InterPro" id="IPR019191">
    <property type="entry name" value="Essential_protein_Yae1_N"/>
</dbReference>
<dbReference type="Proteomes" id="UP000422736">
    <property type="component" value="Chromosome 1"/>
</dbReference>
<evidence type="ECO:0000259" key="2">
    <source>
        <dbReference type="Pfam" id="PF09811"/>
    </source>
</evidence>
<gene>
    <name evidence="3" type="primary">LTO1</name>
    <name evidence="3" type="ORF">FIM1_739</name>
</gene>
<organism evidence="3 4">
    <name type="scientific">Kluyveromyces marxianus</name>
    <name type="common">Yeast</name>
    <name type="synonym">Candida kefyr</name>
    <dbReference type="NCBI Taxonomy" id="4911"/>
    <lineage>
        <taxon>Eukaryota</taxon>
        <taxon>Fungi</taxon>
        <taxon>Dikarya</taxon>
        <taxon>Ascomycota</taxon>
        <taxon>Saccharomycotina</taxon>
        <taxon>Saccharomycetes</taxon>
        <taxon>Saccharomycetales</taxon>
        <taxon>Saccharomycetaceae</taxon>
        <taxon>Kluyveromyces</taxon>
    </lineage>
</organism>
<accession>A0ABX6EP99</accession>
<dbReference type="Pfam" id="PF09811">
    <property type="entry name" value="Yae1_N"/>
    <property type="match status" value="1"/>
</dbReference>
<comment type="similarity">
    <text evidence="1">Belongs to the LTO1 family.</text>
</comment>
<sequence>MDLDGILELEQQYYEEGYEEGRRENLKHNLLEGKQYGLQVGFQRFHLLGMIYGICDILIGKIDDSSLQKNAKLIKQLIDNIHMDNSQENVAVYERSIFKIRNKFRLVLMCLQKTLLQGSTQERLTLENVETLSKKVAGEIQGYVEERDNALSHTEVMVQDQTTDW</sequence>
<evidence type="ECO:0000313" key="3">
    <source>
        <dbReference type="EMBL" id="QGN14088.1"/>
    </source>
</evidence>
<protein>
    <submittedName>
        <fullName evidence="3">ORAOV1 family protein YNL260C</fullName>
    </submittedName>
</protein>
<proteinExistence type="inferred from homology"/>
<dbReference type="EMBL" id="CP015054">
    <property type="protein sequence ID" value="QGN14088.1"/>
    <property type="molecule type" value="Genomic_DNA"/>
</dbReference>
<name>A0ABX6EP99_KLUMA</name>
<evidence type="ECO:0000313" key="4">
    <source>
        <dbReference type="Proteomes" id="UP000422736"/>
    </source>
</evidence>